<evidence type="ECO:0000259" key="13">
    <source>
        <dbReference type="SMART" id="SM00481"/>
    </source>
</evidence>
<evidence type="ECO:0000256" key="10">
    <source>
        <dbReference type="ARBA" id="ARBA00049244"/>
    </source>
</evidence>
<dbReference type="Gene3D" id="1.10.150.700">
    <property type="entry name" value="PolC, middle finger domain"/>
    <property type="match status" value="1"/>
</dbReference>
<dbReference type="GO" id="GO:0003677">
    <property type="term" value="F:DNA binding"/>
    <property type="evidence" value="ECO:0007669"/>
    <property type="project" value="UniProtKB-UniRule"/>
</dbReference>
<name>A0A173RQ33_9FIRM</name>
<dbReference type="InterPro" id="IPR012340">
    <property type="entry name" value="NA-bd_OB-fold"/>
</dbReference>
<comment type="catalytic activity">
    <reaction evidence="10 11">
        <text>DNA(n) + a 2'-deoxyribonucleoside 5'-triphosphate = DNA(n+1) + diphosphate</text>
        <dbReference type="Rhea" id="RHEA:22508"/>
        <dbReference type="Rhea" id="RHEA-COMP:17339"/>
        <dbReference type="Rhea" id="RHEA-COMP:17340"/>
        <dbReference type="ChEBI" id="CHEBI:33019"/>
        <dbReference type="ChEBI" id="CHEBI:61560"/>
        <dbReference type="ChEBI" id="CHEBI:173112"/>
        <dbReference type="EC" id="2.7.7.7"/>
    </reaction>
</comment>
<evidence type="ECO:0000256" key="1">
    <source>
        <dbReference type="ARBA" id="ARBA00003452"/>
    </source>
</evidence>
<dbReference type="InterPro" id="IPR036397">
    <property type="entry name" value="RNaseH_sf"/>
</dbReference>
<keyword evidence="9 11" id="KW-0239">DNA-directed DNA polymerase</keyword>
<evidence type="ECO:0000256" key="4">
    <source>
        <dbReference type="ARBA" id="ARBA00022695"/>
    </source>
</evidence>
<evidence type="ECO:0000259" key="12">
    <source>
        <dbReference type="SMART" id="SM00479"/>
    </source>
</evidence>
<dbReference type="InterPro" id="IPR040982">
    <property type="entry name" value="DNA_pol3_finger"/>
</dbReference>
<evidence type="ECO:0000256" key="6">
    <source>
        <dbReference type="ARBA" id="ARBA00022722"/>
    </source>
</evidence>
<dbReference type="InterPro" id="IPR004013">
    <property type="entry name" value="PHP_dom"/>
</dbReference>
<comment type="similarity">
    <text evidence="11">Belongs to the DNA polymerase type-C family. PolC subfamily.</text>
</comment>
<sequence length="1429" mass="159930">MKPLVSQLWPQFMADPDFAACFGQVIVEHARMLRQERQVEFTLRSAAPLDQNLCARLLASLQPDYEGFELKIKNLFGYAMLDEHALRTLLEDMKRDGVPINGFLDRSSITITGQNITVGVCHGTKFLQEMGFEELLAKRIAEHTGVTPKVTLQSAVTAAEQQQMEEKLERKIAPPVVKFEKKNTAPSIKVEGLNLTDKPVTIFHGKMFTPKNLTPLKDLGGEGGKCMIWGDVFFTEVKGNYRKIYTVSITDYTGSINLKVRAQEGEDCSKWEGIGKGSTVIVRGDCSYDKYEHDYIVYPYDVLIVERKKREDTAPEKRVELHLHTKLSSMDGFCDPGGIVKLAHRMGHPAIAITDHGVCQGYPEAMLAADDIHKKDPDFKLIYGCEAYFVDDMVPCVYGVKDQPLDGEFCVFDTETTGLDPGVEYLTEIGAVIIRNGEVVEEFDTFVKPGKPITPKITELTGITNEMVADAPSEKEALEAFLAFAGDRILVGHNVHAFDMRFLRAAAKRSGIKLEPTYIDTLTMAQTMYPGLHNYKQGTINKHLELPTYEAHRACEDSAALGRIFCVMLNDLAEKEVTKVSEINTGLGGNREVLKKKYYHLIILVKNQMGLKNLYKIVSEAHVNYFFKKPRVPRSLLNKYRDGLLLTSACEAGELYRAIVDGTSYEELKKIAAYYDILEIQPLGNNAYMVREGKVDSEERIKEFNRTVIKLGEDLHKPVIATGDVHFTEPEDAIYRAVLQAGNGFKDADNQPPLFFRTTQDMLAQFYYLPKEKAYEVVVKNPRKIAAMIDNNVRAIPRGTYPPSIEGAEQQLRDATWEHAKRDYGDPLPEIVEKRLQKELDSICGHGYAVLYVIAVKLVAYSNAGGYQVGSRGSVGSSAVAHFSGISEVNSLPPHYRCPKCKHSEFITDGSVDDGFDLPDKNCPQCGTRMLVDGHDIPFETFLGFYGDKEPDIDLNFSGEYQSNVHRYTEELFGKANVFKAGTVSGIQDKTAYGYVKKYLDERQRTVNHAEENRLTLGCTGVKRTTGQHPGGMVVVPDTYEIYDFCPIQHPADDVAGGLLTTHFEFKYLHDTLLKLDELGHDMPTFYKYFEEYTGISVDSIPMNDPKVYSLLTSPEALGVTPEQIDSQTGTFGIPEMGTNFVRGMLVEARPKNFSELIQISGLSHGTDVWTGNADELIRSGTCTIAEVIGCRDSIMLYLLRKGLEPKMAFDIMEAVRKGKVAKGGFQPGWEEAMREHEVPDWYIESCRKIKYMFPKAHAVAYLMSAIRLMWYKIYKPQAFYAVYFTVRGDDIDYEAAIGGAAVARAHMEAVKRRLKEEKNAKDEDVLVSLQLVNEMLSRGYEFLPIELGKSRGSKYVVEDDKVRLPFSALKGLGGAAAEALERVTIHGEEYISVEELQQASGVGSSILDRLRQVGALGDLPESSQVSFF</sequence>
<dbReference type="NCBIfam" id="NF001688">
    <property type="entry name" value="PRK00448.1"/>
    <property type="match status" value="1"/>
</dbReference>
<dbReference type="SMART" id="SM00479">
    <property type="entry name" value="EXOIII"/>
    <property type="match status" value="1"/>
</dbReference>
<dbReference type="EMBL" id="CYXN01000002">
    <property type="protein sequence ID" value="CUM80110.1"/>
    <property type="molecule type" value="Genomic_DNA"/>
</dbReference>
<evidence type="ECO:0000256" key="2">
    <source>
        <dbReference type="ARBA" id="ARBA00022490"/>
    </source>
</evidence>
<feature type="domain" description="Polymerase/histidinol phosphatase N-terminal" evidence="13">
    <location>
        <begin position="319"/>
        <end position="391"/>
    </location>
</feature>
<dbReference type="FunFam" id="3.30.420.10:FF:000045">
    <property type="entry name" value="3'-5' exonuclease DinG"/>
    <property type="match status" value="1"/>
</dbReference>
<dbReference type="GO" id="GO:0006261">
    <property type="term" value="P:DNA-templated DNA replication"/>
    <property type="evidence" value="ECO:0007669"/>
    <property type="project" value="UniProtKB-UniRule"/>
</dbReference>
<dbReference type="PANTHER" id="PTHR32294:SF5">
    <property type="entry name" value="DNA POLYMERASE III POLC-TYPE"/>
    <property type="match status" value="1"/>
</dbReference>
<dbReference type="Gene3D" id="2.40.50.140">
    <property type="entry name" value="Nucleic acid-binding proteins"/>
    <property type="match status" value="1"/>
</dbReference>
<evidence type="ECO:0000313" key="15">
    <source>
        <dbReference type="Proteomes" id="UP000095649"/>
    </source>
</evidence>
<dbReference type="InterPro" id="IPR013520">
    <property type="entry name" value="Ribonucl_H"/>
</dbReference>
<comment type="subcellular location">
    <subcellularLocation>
        <location evidence="11">Cytoplasm</location>
    </subcellularLocation>
</comment>
<dbReference type="GO" id="GO:0008408">
    <property type="term" value="F:3'-5' exonuclease activity"/>
    <property type="evidence" value="ECO:0007669"/>
    <property type="project" value="UniProtKB-UniRule"/>
</dbReference>
<dbReference type="Proteomes" id="UP000095649">
    <property type="component" value="Unassembled WGS sequence"/>
</dbReference>
<dbReference type="Pfam" id="PF14579">
    <property type="entry name" value="HHH_6"/>
    <property type="match status" value="1"/>
</dbReference>
<keyword evidence="3 11" id="KW-0808">Transferase</keyword>
<dbReference type="PANTHER" id="PTHR32294">
    <property type="entry name" value="DNA POLYMERASE III SUBUNIT ALPHA"/>
    <property type="match status" value="1"/>
</dbReference>
<keyword evidence="4 11" id="KW-0548">Nucleotidyltransferase</keyword>
<dbReference type="SUPFAM" id="SSF53098">
    <property type="entry name" value="Ribonuclease H-like"/>
    <property type="match status" value="1"/>
</dbReference>
<keyword evidence="2 11" id="KW-0963">Cytoplasm</keyword>
<dbReference type="Pfam" id="PF07733">
    <property type="entry name" value="DNA_pol3_alpha"/>
    <property type="match status" value="2"/>
</dbReference>
<dbReference type="InterPro" id="IPR006054">
    <property type="entry name" value="DnaQ"/>
</dbReference>
<dbReference type="InterPro" id="IPR012337">
    <property type="entry name" value="RNaseH-like_sf"/>
</dbReference>
<evidence type="ECO:0000256" key="5">
    <source>
        <dbReference type="ARBA" id="ARBA00022705"/>
    </source>
</evidence>
<dbReference type="InterPro" id="IPR044923">
    <property type="entry name" value="PolC_middle_finger_sf"/>
</dbReference>
<evidence type="ECO:0000256" key="7">
    <source>
        <dbReference type="ARBA" id="ARBA00022801"/>
    </source>
</evidence>
<dbReference type="GO" id="GO:0005737">
    <property type="term" value="C:cytoplasm"/>
    <property type="evidence" value="ECO:0007669"/>
    <property type="project" value="UniProtKB-SubCell"/>
</dbReference>
<dbReference type="Pfam" id="PF00929">
    <property type="entry name" value="RNase_T"/>
    <property type="match status" value="1"/>
</dbReference>
<dbReference type="InterPro" id="IPR003141">
    <property type="entry name" value="Pol/His_phosphatase_N"/>
</dbReference>
<proteinExistence type="inferred from homology"/>
<accession>A0A173RQ33</accession>
<dbReference type="InterPro" id="IPR029460">
    <property type="entry name" value="DNAPol_HHH"/>
</dbReference>
<dbReference type="CDD" id="cd06127">
    <property type="entry name" value="DEDDh"/>
    <property type="match status" value="1"/>
</dbReference>
<dbReference type="InterPro" id="IPR011708">
    <property type="entry name" value="DNA_pol3_alpha_NTPase_dom"/>
</dbReference>
<protein>
    <recommendedName>
        <fullName evidence="11">DNA polymerase III PolC-type</fullName>
        <shortName evidence="11">PolIII</shortName>
        <ecNumber evidence="11">2.7.7.7</ecNumber>
    </recommendedName>
</protein>
<keyword evidence="6 11" id="KW-0540">Nuclease</keyword>
<dbReference type="SMART" id="SM00481">
    <property type="entry name" value="POLIIIAc"/>
    <property type="match status" value="1"/>
</dbReference>
<dbReference type="GO" id="GO:0003887">
    <property type="term" value="F:DNA-directed DNA polymerase activity"/>
    <property type="evidence" value="ECO:0007669"/>
    <property type="project" value="UniProtKB-UniRule"/>
</dbReference>
<dbReference type="HAMAP" id="MF_00356">
    <property type="entry name" value="DNApol_PolC"/>
    <property type="match status" value="1"/>
</dbReference>
<dbReference type="Pfam" id="PF17657">
    <property type="entry name" value="DNA_pol3_finger"/>
    <property type="match status" value="1"/>
</dbReference>
<dbReference type="InterPro" id="IPR004805">
    <property type="entry name" value="DnaE2/DnaE/PolC"/>
</dbReference>
<feature type="domain" description="Exonuclease" evidence="12">
    <location>
        <begin position="408"/>
        <end position="574"/>
    </location>
</feature>
<evidence type="ECO:0000313" key="14">
    <source>
        <dbReference type="EMBL" id="CUM80110.1"/>
    </source>
</evidence>
<reference evidence="14 15" key="1">
    <citation type="submission" date="2015-09" db="EMBL/GenBank/DDBJ databases">
        <authorList>
            <consortium name="Pathogen Informatics"/>
        </authorList>
    </citation>
    <scope>NUCLEOTIDE SEQUENCE [LARGE SCALE GENOMIC DNA]</scope>
    <source>
        <strain evidence="14 15">2789STDY5834970</strain>
    </source>
</reference>
<dbReference type="Gene3D" id="1.10.150.870">
    <property type="match status" value="1"/>
</dbReference>
<evidence type="ECO:0000256" key="9">
    <source>
        <dbReference type="ARBA" id="ARBA00022932"/>
    </source>
</evidence>
<dbReference type="Gene3D" id="3.30.1900.20">
    <property type="match status" value="2"/>
</dbReference>
<dbReference type="NCBIfam" id="TIGR01405">
    <property type="entry name" value="polC_Gram_pos"/>
    <property type="match status" value="1"/>
</dbReference>
<organism evidence="14 15">
    <name type="scientific">Faecalibacterium prausnitzii</name>
    <dbReference type="NCBI Taxonomy" id="853"/>
    <lineage>
        <taxon>Bacteria</taxon>
        <taxon>Bacillati</taxon>
        <taxon>Bacillota</taxon>
        <taxon>Clostridia</taxon>
        <taxon>Eubacteriales</taxon>
        <taxon>Oscillospiraceae</taxon>
        <taxon>Faecalibacterium</taxon>
    </lineage>
</organism>
<dbReference type="Gene3D" id="3.20.20.140">
    <property type="entry name" value="Metal-dependent hydrolases"/>
    <property type="match status" value="2"/>
</dbReference>
<keyword evidence="8 11" id="KW-0269">Exonuclease</keyword>
<dbReference type="Pfam" id="PF02811">
    <property type="entry name" value="PHP"/>
    <property type="match status" value="1"/>
</dbReference>
<dbReference type="Gene3D" id="3.30.420.10">
    <property type="entry name" value="Ribonuclease H-like superfamily/Ribonuclease H"/>
    <property type="match status" value="1"/>
</dbReference>
<dbReference type="Gene3D" id="6.10.140.1510">
    <property type="match status" value="1"/>
</dbReference>
<dbReference type="CDD" id="cd07435">
    <property type="entry name" value="PHP_PolIIIA_POLC"/>
    <property type="match status" value="1"/>
</dbReference>
<evidence type="ECO:0000256" key="8">
    <source>
        <dbReference type="ARBA" id="ARBA00022839"/>
    </source>
</evidence>
<gene>
    <name evidence="11 14" type="primary">polC</name>
    <name evidence="14" type="ORF">ERS852582_00608</name>
</gene>
<dbReference type="NCBIfam" id="TIGR00573">
    <property type="entry name" value="dnaq"/>
    <property type="match status" value="1"/>
</dbReference>
<keyword evidence="7 11" id="KW-0378">Hydrolase</keyword>
<comment type="function">
    <text evidence="1 11">Required for replicative DNA synthesis. This DNA polymerase also exhibits 3' to 5' exonuclease activity.</text>
</comment>
<evidence type="ECO:0000256" key="11">
    <source>
        <dbReference type="HAMAP-Rule" id="MF_00356"/>
    </source>
</evidence>
<keyword evidence="5 11" id="KW-0235">DNA replication</keyword>
<dbReference type="EC" id="2.7.7.7" evidence="11"/>
<dbReference type="InterPro" id="IPR006308">
    <property type="entry name" value="Pol_III_a_PolC-type_gram_pos"/>
</dbReference>
<evidence type="ECO:0000256" key="3">
    <source>
        <dbReference type="ARBA" id="ARBA00022679"/>
    </source>
</evidence>